<evidence type="ECO:0000256" key="1">
    <source>
        <dbReference type="SAM" id="SignalP"/>
    </source>
</evidence>
<name>A0A839EZJ6_9GAMM</name>
<comment type="caution">
    <text evidence="2">The sequence shown here is derived from an EMBL/GenBank/DDBJ whole genome shotgun (WGS) entry which is preliminary data.</text>
</comment>
<dbReference type="Pfam" id="PF09694">
    <property type="entry name" value="Gcw_chp"/>
    <property type="match status" value="1"/>
</dbReference>
<organism evidence="2 3">
    <name type="scientific">Dokdonella fugitiva</name>
    <dbReference type="NCBI Taxonomy" id="328517"/>
    <lineage>
        <taxon>Bacteria</taxon>
        <taxon>Pseudomonadati</taxon>
        <taxon>Pseudomonadota</taxon>
        <taxon>Gammaproteobacteria</taxon>
        <taxon>Lysobacterales</taxon>
        <taxon>Rhodanobacteraceae</taxon>
        <taxon>Dokdonella</taxon>
    </lineage>
</organism>
<keyword evidence="1" id="KW-0732">Signal</keyword>
<feature type="signal peptide" evidence="1">
    <location>
        <begin position="1"/>
        <end position="24"/>
    </location>
</feature>
<sequence>MKAKLPPCIVFPLALAIAGSPARAEEAPQLVYGYVQLMNNYIGRGLSQSVGEPSVQAEVDVNPGEGVYGNASAVRIGWIDKITPGNRVHYEIDAVLGYRWLFGHSGEVRAGVLQLQFPGHYVAHARRPDTTEVFAFVGWHGLNARINYDVTDSFGTPDSRGSWYLDTNANWPVAPRWNLAAHVGRRHSRGTDPQTGASNEKRFSYTDYKLSVARSFVHATSLTLAYSWTTADPAIYTLDGYDVGGRHVSVVLEKDF</sequence>
<dbReference type="NCBIfam" id="TIGR02001">
    <property type="entry name" value="gcw_chp"/>
    <property type="match status" value="1"/>
</dbReference>
<feature type="chain" id="PRO_5032352857" evidence="1">
    <location>
        <begin position="25"/>
        <end position="256"/>
    </location>
</feature>
<protein>
    <submittedName>
        <fullName evidence="2">Uncharacterized protein (TIGR02001 family)</fullName>
    </submittedName>
</protein>
<gene>
    <name evidence="2" type="ORF">FHW12_000521</name>
</gene>
<evidence type="ECO:0000313" key="2">
    <source>
        <dbReference type="EMBL" id="MBA8886330.1"/>
    </source>
</evidence>
<dbReference type="Proteomes" id="UP000550401">
    <property type="component" value="Unassembled WGS sequence"/>
</dbReference>
<evidence type="ECO:0000313" key="3">
    <source>
        <dbReference type="Proteomes" id="UP000550401"/>
    </source>
</evidence>
<dbReference type="RefSeq" id="WP_182529420.1">
    <property type="nucleotide sequence ID" value="NZ_JACGXL010000001.1"/>
</dbReference>
<dbReference type="AlphaFoldDB" id="A0A839EZJ6"/>
<keyword evidence="3" id="KW-1185">Reference proteome</keyword>
<accession>A0A839EZJ6</accession>
<dbReference type="InterPro" id="IPR010239">
    <property type="entry name" value="CHP02001"/>
</dbReference>
<reference evidence="2 3" key="1">
    <citation type="submission" date="2020-07" db="EMBL/GenBank/DDBJ databases">
        <title>Genomic Encyclopedia of Type Strains, Phase IV (KMG-V): Genome sequencing to study the core and pangenomes of soil and plant-associated prokaryotes.</title>
        <authorList>
            <person name="Whitman W."/>
        </authorList>
    </citation>
    <scope>NUCLEOTIDE SEQUENCE [LARGE SCALE GENOMIC DNA]</scope>
    <source>
        <strain evidence="2 3">RH2WT43</strain>
    </source>
</reference>
<proteinExistence type="predicted"/>
<dbReference type="EMBL" id="JACGXL010000001">
    <property type="protein sequence ID" value="MBA8886330.1"/>
    <property type="molecule type" value="Genomic_DNA"/>
</dbReference>